<dbReference type="InterPro" id="IPR036640">
    <property type="entry name" value="ABC1_TM_sf"/>
</dbReference>
<dbReference type="Proteomes" id="UP000633814">
    <property type="component" value="Unassembled WGS sequence"/>
</dbReference>
<organism evidence="12 13">
    <name type="scientific">Alishewanella maricola</name>
    <dbReference type="NCBI Taxonomy" id="2795740"/>
    <lineage>
        <taxon>Bacteria</taxon>
        <taxon>Pseudomonadati</taxon>
        <taxon>Pseudomonadota</taxon>
        <taxon>Gammaproteobacteria</taxon>
        <taxon>Alteromonadales</taxon>
        <taxon>Alteromonadaceae</taxon>
        <taxon>Alishewanella</taxon>
    </lineage>
</organism>
<dbReference type="Pfam" id="PF00005">
    <property type="entry name" value="ABC_tran"/>
    <property type="match status" value="1"/>
</dbReference>
<dbReference type="Gene3D" id="1.20.1560.10">
    <property type="entry name" value="ABC transporter type 1, transmembrane domain"/>
    <property type="match status" value="1"/>
</dbReference>
<dbReference type="InterPro" id="IPR005074">
    <property type="entry name" value="Peptidase_C39"/>
</dbReference>
<dbReference type="Gene3D" id="3.40.50.300">
    <property type="entry name" value="P-loop containing nucleotide triphosphate hydrolases"/>
    <property type="match status" value="1"/>
</dbReference>
<accession>A0ABS8BZ06</accession>
<dbReference type="InterPro" id="IPR011527">
    <property type="entry name" value="ABC1_TM_dom"/>
</dbReference>
<dbReference type="PANTHER" id="PTHR43394">
    <property type="entry name" value="ATP-DEPENDENT PERMEASE MDL1, MITOCHONDRIAL"/>
    <property type="match status" value="1"/>
</dbReference>
<feature type="transmembrane region" description="Helical" evidence="8">
    <location>
        <begin position="152"/>
        <end position="172"/>
    </location>
</feature>
<evidence type="ECO:0000256" key="5">
    <source>
        <dbReference type="ARBA" id="ARBA00022840"/>
    </source>
</evidence>
<feature type="domain" description="ABC transmembrane type-1" evidence="10">
    <location>
        <begin position="162"/>
        <end position="438"/>
    </location>
</feature>
<gene>
    <name evidence="12" type="ORF">JAO78_000490</name>
</gene>
<keyword evidence="13" id="KW-1185">Reference proteome</keyword>
<protein>
    <submittedName>
        <fullName evidence="12">Peptidase domain-containing ABC transporter</fullName>
    </submittedName>
</protein>
<keyword evidence="4" id="KW-0378">Hydrolase</keyword>
<keyword evidence="5" id="KW-0067">ATP-binding</keyword>
<keyword evidence="7 8" id="KW-0472">Membrane</keyword>
<dbReference type="PANTHER" id="PTHR43394:SF1">
    <property type="entry name" value="ATP-BINDING CASSETTE SUB-FAMILY B MEMBER 10, MITOCHONDRIAL"/>
    <property type="match status" value="1"/>
</dbReference>
<dbReference type="PROSITE" id="PS50893">
    <property type="entry name" value="ABC_TRANSPORTER_2"/>
    <property type="match status" value="1"/>
</dbReference>
<keyword evidence="2 8" id="KW-0812">Transmembrane</keyword>
<dbReference type="EMBL" id="JAEINI020000001">
    <property type="protein sequence ID" value="MCB5225294.1"/>
    <property type="molecule type" value="Genomic_DNA"/>
</dbReference>
<evidence type="ECO:0000313" key="12">
    <source>
        <dbReference type="EMBL" id="MCB5225294.1"/>
    </source>
</evidence>
<dbReference type="Gene3D" id="3.90.70.10">
    <property type="entry name" value="Cysteine proteinases"/>
    <property type="match status" value="1"/>
</dbReference>
<dbReference type="RefSeq" id="WP_226749391.1">
    <property type="nucleotide sequence ID" value="NZ_JAEINI020000001.1"/>
</dbReference>
<comment type="caution">
    <text evidence="12">The sequence shown here is derived from an EMBL/GenBank/DDBJ whole genome shotgun (WGS) entry which is preliminary data.</text>
</comment>
<evidence type="ECO:0000256" key="8">
    <source>
        <dbReference type="SAM" id="Phobius"/>
    </source>
</evidence>
<evidence type="ECO:0000256" key="4">
    <source>
        <dbReference type="ARBA" id="ARBA00022801"/>
    </source>
</evidence>
<evidence type="ECO:0000256" key="3">
    <source>
        <dbReference type="ARBA" id="ARBA00022741"/>
    </source>
</evidence>
<dbReference type="SMART" id="SM00382">
    <property type="entry name" value="AAA"/>
    <property type="match status" value="1"/>
</dbReference>
<comment type="subcellular location">
    <subcellularLocation>
        <location evidence="1">Cell membrane</location>
        <topology evidence="1">Multi-pass membrane protein</topology>
    </subcellularLocation>
</comment>
<dbReference type="InterPro" id="IPR027417">
    <property type="entry name" value="P-loop_NTPase"/>
</dbReference>
<reference evidence="12 13" key="1">
    <citation type="submission" date="2021-10" db="EMBL/GenBank/DDBJ databases">
        <title>Alishewanella koreense sp. nov. isolated from seawater of southwestern coast in South Korea and the proposal for the reclassification of Rheinheimera perlucida and Rheinheimera tuosuensis as Arsukibacterium perlucida and Arsukibacterium tuosuensis.</title>
        <authorList>
            <person name="Kim K.H."/>
            <person name="Ruan W."/>
            <person name="Kim K.R."/>
            <person name="Baek J.H."/>
            <person name="Jeon C.O."/>
        </authorList>
    </citation>
    <scope>NUCLEOTIDE SEQUENCE [LARGE SCALE GENOMIC DNA]</scope>
    <source>
        <strain evidence="12 13">16-MA</strain>
    </source>
</reference>
<dbReference type="Pfam" id="PF00664">
    <property type="entry name" value="ABC_membrane"/>
    <property type="match status" value="1"/>
</dbReference>
<evidence type="ECO:0000256" key="2">
    <source>
        <dbReference type="ARBA" id="ARBA00022692"/>
    </source>
</evidence>
<dbReference type="SUPFAM" id="SSF52540">
    <property type="entry name" value="P-loop containing nucleoside triphosphate hydrolases"/>
    <property type="match status" value="1"/>
</dbReference>
<dbReference type="InterPro" id="IPR003593">
    <property type="entry name" value="AAA+_ATPase"/>
</dbReference>
<keyword evidence="3" id="KW-0547">Nucleotide-binding</keyword>
<dbReference type="SUPFAM" id="SSF90123">
    <property type="entry name" value="ABC transporter transmembrane region"/>
    <property type="match status" value="1"/>
</dbReference>
<dbReference type="PROSITE" id="PS50929">
    <property type="entry name" value="ABC_TM1F"/>
    <property type="match status" value="1"/>
</dbReference>
<evidence type="ECO:0000259" key="10">
    <source>
        <dbReference type="PROSITE" id="PS50929"/>
    </source>
</evidence>
<dbReference type="Pfam" id="PF03412">
    <property type="entry name" value="Peptidase_C39"/>
    <property type="match status" value="1"/>
</dbReference>
<dbReference type="InterPro" id="IPR017871">
    <property type="entry name" value="ABC_transporter-like_CS"/>
</dbReference>
<evidence type="ECO:0000256" key="1">
    <source>
        <dbReference type="ARBA" id="ARBA00004651"/>
    </source>
</evidence>
<feature type="transmembrane region" description="Helical" evidence="8">
    <location>
        <begin position="192"/>
        <end position="219"/>
    </location>
</feature>
<feature type="transmembrane region" description="Helical" evidence="8">
    <location>
        <begin position="266"/>
        <end position="289"/>
    </location>
</feature>
<proteinExistence type="predicted"/>
<feature type="transmembrane region" description="Helical" evidence="8">
    <location>
        <begin position="295"/>
        <end position="313"/>
    </location>
</feature>
<keyword evidence="6 8" id="KW-1133">Transmembrane helix</keyword>
<feature type="domain" description="Peptidase C39" evidence="11">
    <location>
        <begin position="6"/>
        <end position="125"/>
    </location>
</feature>
<evidence type="ECO:0000256" key="6">
    <source>
        <dbReference type="ARBA" id="ARBA00022989"/>
    </source>
</evidence>
<dbReference type="CDD" id="cd03246">
    <property type="entry name" value="ABCC_Protease_Secretion"/>
    <property type="match status" value="1"/>
</dbReference>
<dbReference type="PROSITE" id="PS00211">
    <property type="entry name" value="ABC_TRANSPORTER_1"/>
    <property type="match status" value="1"/>
</dbReference>
<sequence>MKLLHQSEAAECGLACMAMVANYYGHQLDLTTLRSRYNVSLKGTNLQQLMLLANQLNMSGRALKLELDDLKKLQTPCILHWEMNHFVVLKKVHRNGITILDPAMGERRLSLKDVDKSFTGVALELTPTSEFEKVDERVKLGLTAFWSNIRGVVPALVKLFTLSLILQIFALASPYYTQLVVDEVLVSHDKPLLLVLALGFGLLMLIQLVVGVLRSWIVLHLGTMMSMQMVTNLFRHLLHLPVPFFEKRHMGDITSRFGSLSAIQSLLTTSLVEGLLDSIMVVIVFAMMYLYSPQLSFVVVVVVLLYALVRWAFYWPMHKLTEESIITSAKEQSVFMESIRGIQSLKLFGQEVQRLNLWQNRHTETINVGFRLAKWGISAGVVNQLLFGIEGILIIYLAANLVMAGDMTVGMMFAFVAYKSQFTSRMSNLIGIIVQIKMTKLHLDRLADIALTEKEDVGDSGDNRELKGELDLEGVSFRYANTEPWLFANLSLNVKAGDNIAIIGPSGTGKTSLMKIMLGLLPATAGKVLIDGIEITQLGLRHYRSQIAAVMQDDQLLSGTLAENISFFDAECDLSRVSEAAKLAGIDQDINAMPMGYNSLVGDMGSSLSGGQKQRVLLARALYRKPKILFMDEATSHLDVQLEHYVNQAIKQLNMTRIIIAHRPETILNAAQIYLLQDGQLLEITQQYKAQFQLATEPT</sequence>
<feature type="domain" description="ABC transporter" evidence="9">
    <location>
        <begin position="470"/>
        <end position="694"/>
    </location>
</feature>
<dbReference type="InterPro" id="IPR033838">
    <property type="entry name" value="CvaB_peptidase"/>
</dbReference>
<dbReference type="PROSITE" id="PS50990">
    <property type="entry name" value="PEPTIDASE_C39"/>
    <property type="match status" value="1"/>
</dbReference>
<dbReference type="InterPro" id="IPR039421">
    <property type="entry name" value="Type_1_exporter"/>
</dbReference>
<evidence type="ECO:0000313" key="13">
    <source>
        <dbReference type="Proteomes" id="UP000633814"/>
    </source>
</evidence>
<dbReference type="InterPro" id="IPR003439">
    <property type="entry name" value="ABC_transporter-like_ATP-bd"/>
</dbReference>
<evidence type="ECO:0000259" key="9">
    <source>
        <dbReference type="PROSITE" id="PS50893"/>
    </source>
</evidence>
<dbReference type="CDD" id="cd18567">
    <property type="entry name" value="ABC_6TM_CvaB_RaxB_like"/>
    <property type="match status" value="1"/>
</dbReference>
<evidence type="ECO:0000259" key="11">
    <source>
        <dbReference type="PROSITE" id="PS50990"/>
    </source>
</evidence>
<name>A0ABS8BZ06_9ALTE</name>
<dbReference type="CDD" id="cd02419">
    <property type="entry name" value="Peptidase_C39C"/>
    <property type="match status" value="1"/>
</dbReference>
<evidence type="ECO:0000256" key="7">
    <source>
        <dbReference type="ARBA" id="ARBA00023136"/>
    </source>
</evidence>